<proteinExistence type="predicted"/>
<evidence type="ECO:0000313" key="1">
    <source>
        <dbReference type="Proteomes" id="UP000887576"/>
    </source>
</evidence>
<protein>
    <submittedName>
        <fullName evidence="2">Uncharacterized protein</fullName>
    </submittedName>
</protein>
<reference evidence="2" key="1">
    <citation type="submission" date="2022-11" db="UniProtKB">
        <authorList>
            <consortium name="WormBaseParasite"/>
        </authorList>
    </citation>
    <scope>IDENTIFICATION</scope>
</reference>
<evidence type="ECO:0000313" key="2">
    <source>
        <dbReference type="WBParaSite" id="JU765_v2.g4566.t1"/>
    </source>
</evidence>
<accession>A0AC34R8X2</accession>
<name>A0AC34R8X2_9BILA</name>
<sequence length="181" mass="20653">MSLEFVVGLYDFQAQNPTELSFKANERLQILYHPPDDPMWWMARNDRGFSGLVPVNYVKVVSDNAFQPTTNLFDSNVFSGKEWFFGRVSRKDAEDLLSQRGEVGDFLIRNSETQSGELSLSRRQLHHREPPLFVDGTVAGLVPTVAHFLRARNQREPLPDQTVSQKYRTVLLIDDKPGKTG</sequence>
<dbReference type="WBParaSite" id="JU765_v2.g4566.t1">
    <property type="protein sequence ID" value="JU765_v2.g4566.t1"/>
    <property type="gene ID" value="JU765_v2.g4566"/>
</dbReference>
<organism evidence="1 2">
    <name type="scientific">Panagrolaimus sp. JU765</name>
    <dbReference type="NCBI Taxonomy" id="591449"/>
    <lineage>
        <taxon>Eukaryota</taxon>
        <taxon>Metazoa</taxon>
        <taxon>Ecdysozoa</taxon>
        <taxon>Nematoda</taxon>
        <taxon>Chromadorea</taxon>
        <taxon>Rhabditida</taxon>
        <taxon>Tylenchina</taxon>
        <taxon>Panagrolaimomorpha</taxon>
        <taxon>Panagrolaimoidea</taxon>
        <taxon>Panagrolaimidae</taxon>
        <taxon>Panagrolaimus</taxon>
    </lineage>
</organism>
<dbReference type="Proteomes" id="UP000887576">
    <property type="component" value="Unplaced"/>
</dbReference>